<dbReference type="InParanoid" id="A0A4S2MNT5"/>
<evidence type="ECO:0000313" key="2">
    <source>
        <dbReference type="Proteomes" id="UP000298138"/>
    </source>
</evidence>
<proteinExistence type="predicted"/>
<dbReference type="AlphaFoldDB" id="A0A4S2MNT5"/>
<dbReference type="EMBL" id="ML220214">
    <property type="protein sequence ID" value="TGZ76158.1"/>
    <property type="molecule type" value="Genomic_DNA"/>
</dbReference>
<protein>
    <submittedName>
        <fullName evidence="1">Uncharacterized protein</fullName>
    </submittedName>
</protein>
<gene>
    <name evidence="1" type="ORF">EX30DRAFT_345136</name>
</gene>
<organism evidence="1 2">
    <name type="scientific">Ascodesmis nigricans</name>
    <dbReference type="NCBI Taxonomy" id="341454"/>
    <lineage>
        <taxon>Eukaryota</taxon>
        <taxon>Fungi</taxon>
        <taxon>Dikarya</taxon>
        <taxon>Ascomycota</taxon>
        <taxon>Pezizomycotina</taxon>
        <taxon>Pezizomycetes</taxon>
        <taxon>Pezizales</taxon>
        <taxon>Ascodesmidaceae</taxon>
        <taxon>Ascodesmis</taxon>
    </lineage>
</organism>
<evidence type="ECO:0000313" key="1">
    <source>
        <dbReference type="EMBL" id="TGZ76158.1"/>
    </source>
</evidence>
<keyword evidence="2" id="KW-1185">Reference proteome</keyword>
<reference evidence="1 2" key="1">
    <citation type="submission" date="2019-04" db="EMBL/GenBank/DDBJ databases">
        <title>Comparative genomics and transcriptomics to analyze fruiting body development in filamentous ascomycetes.</title>
        <authorList>
            <consortium name="DOE Joint Genome Institute"/>
            <person name="Lutkenhaus R."/>
            <person name="Traeger S."/>
            <person name="Breuer J."/>
            <person name="Kuo A."/>
            <person name="Lipzen A."/>
            <person name="Pangilinan J."/>
            <person name="Dilworth D."/>
            <person name="Sandor L."/>
            <person name="Poggeler S."/>
            <person name="Barry K."/>
            <person name="Grigoriev I.V."/>
            <person name="Nowrousian M."/>
        </authorList>
    </citation>
    <scope>NUCLEOTIDE SEQUENCE [LARGE SCALE GENOMIC DNA]</scope>
    <source>
        <strain evidence="1 2">CBS 389.68</strain>
    </source>
</reference>
<name>A0A4S2MNT5_9PEZI</name>
<dbReference type="Proteomes" id="UP000298138">
    <property type="component" value="Unassembled WGS sequence"/>
</dbReference>
<sequence>MTNLPHIPHLPHFPHVLHFPGALGGGPRRAPIHQGPLNESSRSLLIRDALKDNLNALYCTSLNQTITIAHMATRTISDIGIEEQHKTLLVLKRCFCPKTGKLENEEVILAYKYECVGTKHRDDIEEALLLKTEKMLGDKYSDKAVGVKVNCGTECVKGNECCKK</sequence>
<accession>A0A4S2MNT5</accession>